<evidence type="ECO:0000256" key="4">
    <source>
        <dbReference type="ARBA" id="ARBA00023163"/>
    </source>
</evidence>
<dbReference type="GO" id="GO:0005634">
    <property type="term" value="C:nucleus"/>
    <property type="evidence" value="ECO:0007669"/>
    <property type="project" value="UniProtKB-SubCell"/>
</dbReference>
<dbReference type="InterPro" id="IPR039218">
    <property type="entry name" value="REM_fam"/>
</dbReference>
<dbReference type="EMBL" id="BMAC01000025">
    <property type="protein sequence ID" value="GFP80954.1"/>
    <property type="molecule type" value="Genomic_DNA"/>
</dbReference>
<accession>A0A830B8E1</accession>
<dbReference type="PANTHER" id="PTHR31674">
    <property type="entry name" value="B3 DOMAIN-CONTAINING PROTEIN REM-LIKE 3-RELATED"/>
    <property type="match status" value="1"/>
</dbReference>
<evidence type="ECO:0000256" key="1">
    <source>
        <dbReference type="ARBA" id="ARBA00004123"/>
    </source>
</evidence>
<keyword evidence="2" id="KW-0805">Transcription regulation</keyword>
<gene>
    <name evidence="7" type="ORF">PHJA_000238700</name>
</gene>
<evidence type="ECO:0000256" key="3">
    <source>
        <dbReference type="ARBA" id="ARBA00023125"/>
    </source>
</evidence>
<dbReference type="OrthoDB" id="913998at2759"/>
<keyword evidence="8" id="KW-1185">Reference proteome</keyword>
<evidence type="ECO:0000256" key="5">
    <source>
        <dbReference type="ARBA" id="ARBA00023242"/>
    </source>
</evidence>
<sequence length="315" mass="35990">MTYFAEECSDDTGSQCSDTVEIQTAVAKETSKAYQIASDVISGHIPKNPFFICLMHQTHVSSRSYLEIPRAFAVETKIARKNAIKLLNEEGKKWRVSIFSERSKNSERFYMTEGWNAFRRENKLYVGNKFRFEFDANSGNLIMKKEIETSKLNVVSSGKRGRERPRKTLINNIPAKNEEPESDDFVELLEEFSTGKRNADYCDHDTIQISDDCTIDVSRNHDDDSTSEECSDDGTHVPLFFGRRNLPHKGANSVSMVMNGKKWLVRCIVRDRRADLTSGWRGFVQDNGLKVGDACIFEVANKSNKLVWNVLIFRN</sequence>
<name>A0A830B8E1_9LAMI</name>
<dbReference type="Proteomes" id="UP000653305">
    <property type="component" value="Unassembled WGS sequence"/>
</dbReference>
<organism evidence="7 8">
    <name type="scientific">Phtheirospermum japonicum</name>
    <dbReference type="NCBI Taxonomy" id="374723"/>
    <lineage>
        <taxon>Eukaryota</taxon>
        <taxon>Viridiplantae</taxon>
        <taxon>Streptophyta</taxon>
        <taxon>Embryophyta</taxon>
        <taxon>Tracheophyta</taxon>
        <taxon>Spermatophyta</taxon>
        <taxon>Magnoliopsida</taxon>
        <taxon>eudicotyledons</taxon>
        <taxon>Gunneridae</taxon>
        <taxon>Pentapetalae</taxon>
        <taxon>asterids</taxon>
        <taxon>lamiids</taxon>
        <taxon>Lamiales</taxon>
        <taxon>Orobanchaceae</taxon>
        <taxon>Orobanchaceae incertae sedis</taxon>
        <taxon>Phtheirospermum</taxon>
    </lineage>
</organism>
<protein>
    <submittedName>
        <fullName evidence="7">B3 domain-containing protein os03g0620400</fullName>
    </submittedName>
</protein>
<dbReference type="Gene3D" id="2.40.330.10">
    <property type="entry name" value="DNA-binding pseudobarrel domain"/>
    <property type="match status" value="2"/>
</dbReference>
<dbReference type="AlphaFoldDB" id="A0A830B8E1"/>
<keyword evidence="5" id="KW-0539">Nucleus</keyword>
<dbReference type="SMART" id="SM01019">
    <property type="entry name" value="B3"/>
    <property type="match status" value="2"/>
</dbReference>
<dbReference type="PANTHER" id="PTHR31674:SF25">
    <property type="entry name" value="B3 DOMAIN-CONTAINING TRANSCRIPTION FACTOR VRN1-LIKE"/>
    <property type="match status" value="1"/>
</dbReference>
<feature type="domain" description="TF-B3" evidence="6">
    <location>
        <begin position="259"/>
        <end position="315"/>
    </location>
</feature>
<dbReference type="Pfam" id="PF02362">
    <property type="entry name" value="B3"/>
    <property type="match status" value="2"/>
</dbReference>
<evidence type="ECO:0000259" key="6">
    <source>
        <dbReference type="PROSITE" id="PS50863"/>
    </source>
</evidence>
<evidence type="ECO:0000313" key="7">
    <source>
        <dbReference type="EMBL" id="GFP80954.1"/>
    </source>
</evidence>
<proteinExistence type="predicted"/>
<dbReference type="GO" id="GO:0003677">
    <property type="term" value="F:DNA binding"/>
    <property type="evidence" value="ECO:0007669"/>
    <property type="project" value="UniProtKB-KW"/>
</dbReference>
<dbReference type="PROSITE" id="PS50863">
    <property type="entry name" value="B3"/>
    <property type="match status" value="2"/>
</dbReference>
<comment type="caution">
    <text evidence="7">The sequence shown here is derived from an EMBL/GenBank/DDBJ whole genome shotgun (WGS) entry which is preliminary data.</text>
</comment>
<keyword evidence="4" id="KW-0804">Transcription</keyword>
<evidence type="ECO:0000313" key="8">
    <source>
        <dbReference type="Proteomes" id="UP000653305"/>
    </source>
</evidence>
<reference evidence="7" key="1">
    <citation type="submission" date="2020-07" db="EMBL/GenBank/DDBJ databases">
        <title>Ethylene signaling mediates host invasion by parasitic plants.</title>
        <authorList>
            <person name="Yoshida S."/>
        </authorList>
    </citation>
    <scope>NUCLEOTIDE SEQUENCE</scope>
    <source>
        <strain evidence="7">Okayama</strain>
    </source>
</reference>
<dbReference type="CDD" id="cd10017">
    <property type="entry name" value="B3_DNA"/>
    <property type="match status" value="2"/>
</dbReference>
<keyword evidence="3" id="KW-0238">DNA-binding</keyword>
<dbReference type="InterPro" id="IPR015300">
    <property type="entry name" value="DNA-bd_pseudobarrel_sf"/>
</dbReference>
<feature type="domain" description="TF-B3" evidence="6">
    <location>
        <begin position="51"/>
        <end position="151"/>
    </location>
</feature>
<comment type="subcellular location">
    <subcellularLocation>
        <location evidence="1">Nucleus</location>
    </subcellularLocation>
</comment>
<evidence type="ECO:0000256" key="2">
    <source>
        <dbReference type="ARBA" id="ARBA00023015"/>
    </source>
</evidence>
<dbReference type="InterPro" id="IPR003340">
    <property type="entry name" value="B3_DNA-bd"/>
</dbReference>
<dbReference type="SUPFAM" id="SSF101936">
    <property type="entry name" value="DNA-binding pseudobarrel domain"/>
    <property type="match status" value="2"/>
</dbReference>